<name>A0ABW3J6Z3_9HYPH</name>
<dbReference type="Pfam" id="PF00723">
    <property type="entry name" value="Glyco_hydro_15"/>
    <property type="match status" value="1"/>
</dbReference>
<comment type="caution">
    <text evidence="3">The sequence shown here is derived from an EMBL/GenBank/DDBJ whole genome shotgun (WGS) entry which is preliminary data.</text>
</comment>
<dbReference type="Gene3D" id="1.50.10.10">
    <property type="match status" value="1"/>
</dbReference>
<dbReference type="PANTHER" id="PTHR31616:SF0">
    <property type="entry name" value="GLUCAN 1,4-ALPHA-GLUCOSIDASE"/>
    <property type="match status" value="1"/>
</dbReference>
<dbReference type="SUPFAM" id="SSF48208">
    <property type="entry name" value="Six-hairpin glycosidases"/>
    <property type="match status" value="1"/>
</dbReference>
<dbReference type="InterPro" id="IPR014718">
    <property type="entry name" value="GH-type_carb-bd"/>
</dbReference>
<evidence type="ECO:0000313" key="4">
    <source>
        <dbReference type="Proteomes" id="UP001597102"/>
    </source>
</evidence>
<dbReference type="InterPro" id="IPR011013">
    <property type="entry name" value="Gal_mutarotase_sf_dom"/>
</dbReference>
<dbReference type="PANTHER" id="PTHR31616">
    <property type="entry name" value="TREHALASE"/>
    <property type="match status" value="1"/>
</dbReference>
<proteinExistence type="predicted"/>
<keyword evidence="4" id="KW-1185">Reference proteome</keyword>
<feature type="domain" description="Glucodextranase N-terminal" evidence="2">
    <location>
        <begin position="6"/>
        <end position="251"/>
    </location>
</feature>
<protein>
    <submittedName>
        <fullName evidence="3">Glycoside hydrolase family 15 protein</fullName>
    </submittedName>
</protein>
<dbReference type="InterPro" id="IPR011613">
    <property type="entry name" value="GH15-like"/>
</dbReference>
<dbReference type="SUPFAM" id="SSF74650">
    <property type="entry name" value="Galactose mutarotase-like"/>
    <property type="match status" value="1"/>
</dbReference>
<dbReference type="InterPro" id="IPR008928">
    <property type="entry name" value="6-hairpin_glycosidase_sf"/>
</dbReference>
<accession>A0ABW3J6Z3</accession>
<gene>
    <name evidence="3" type="ORF">ACFQ2F_01970</name>
</gene>
<sequence>MSGGEAFGAPGIPPTWASSDKDFVTTSLGTARVWASIGHGNVNEIYWPSTGRPEIRDFGFYLIGDGRWVDLKRVCKYTLSKPKPSLPLLTVTHTGDDYRLTLEVLPDPHRDVLLVRYDLEGPYRLGIIAAPHLGESGYDNDAWVEGGLLYASIPGRAVCIGADSPLEDQSVGFVGASDGWQDLNAHSRFTFGFTSARRGNIAMSASLAQPNGVIALGIAPHATGARTLAMSSLAQGYDSVRETFLAQWEDWGSKLSLPAPEAGLAEEALTTATVLRAHEDRMFPGAVVASMSTPWGNSTNTLGGYHLVWPRDATLAAFALLAANQAEDARRMLAHMIGVQQPDGHWTQNYFPDGVPFWTGIQLDEAAFPVLLAAKLREGGHPDLPGTTEMVRRAIAFIAKNGPQSDQDRWEENPGISAFTIPVLISALVAAAPWLEGQDQAYALDLADDWNERIEEWCYVTGTPMAEKIGVDGYYVRIAPPEMDGGVTGTLTLRNRDGETIRACALVALDFSYLVRLGLRQATDPRVQNTIKVVDQVLKVDTPSGPVYRRYNEDGYGEHDDGSPYDGDGVGRAWPLLTGERGHLALQAGEDPIEYLKTMRNCASPGGLLPEQVWDAPAIPEHHLVPGRPSGSAMPLVWSHAEFLKLLIARQAGRPVELLQAVAKRYGAAAPKAKYIRWRNEVPVPSLCTGRALLIEDRQPFTLHFGWDGWQDVGDVPAQQLPFGLWGVAIEPSRYEGRKALNFTRRYTSGWEGQNHTVEIAATEEQRTLKHVGKVG</sequence>
<evidence type="ECO:0000313" key="3">
    <source>
        <dbReference type="EMBL" id="MFD0985859.1"/>
    </source>
</evidence>
<dbReference type="InterPro" id="IPR012341">
    <property type="entry name" value="6hp_glycosidase-like_sf"/>
</dbReference>
<dbReference type="EMBL" id="JBHTJO010000001">
    <property type="protein sequence ID" value="MFD0985859.1"/>
    <property type="molecule type" value="Genomic_DNA"/>
</dbReference>
<dbReference type="Pfam" id="PF09137">
    <property type="entry name" value="Glucodextran_N"/>
    <property type="match status" value="1"/>
</dbReference>
<dbReference type="Proteomes" id="UP001597102">
    <property type="component" value="Unassembled WGS sequence"/>
</dbReference>
<dbReference type="CDD" id="cd07430">
    <property type="entry name" value="GH15_N"/>
    <property type="match status" value="1"/>
</dbReference>
<dbReference type="Gene3D" id="2.70.98.10">
    <property type="match status" value="1"/>
</dbReference>
<dbReference type="RefSeq" id="WP_379084928.1">
    <property type="nucleotide sequence ID" value="NZ_JBHTJO010000001.1"/>
</dbReference>
<feature type="domain" description="GH15-like" evidence="1">
    <location>
        <begin position="275"/>
        <end position="646"/>
    </location>
</feature>
<dbReference type="InterPro" id="IPR015220">
    <property type="entry name" value="Glucodextranase_N"/>
</dbReference>
<evidence type="ECO:0000259" key="2">
    <source>
        <dbReference type="Pfam" id="PF09137"/>
    </source>
</evidence>
<dbReference type="GO" id="GO:0016787">
    <property type="term" value="F:hydrolase activity"/>
    <property type="evidence" value="ECO:0007669"/>
    <property type="project" value="UniProtKB-KW"/>
</dbReference>
<organism evidence="3 4">
    <name type="scientific">Methyloligella solikamskensis</name>
    <dbReference type="NCBI Taxonomy" id="1177756"/>
    <lineage>
        <taxon>Bacteria</taxon>
        <taxon>Pseudomonadati</taxon>
        <taxon>Pseudomonadota</taxon>
        <taxon>Alphaproteobacteria</taxon>
        <taxon>Hyphomicrobiales</taxon>
        <taxon>Hyphomicrobiaceae</taxon>
        <taxon>Methyloligella</taxon>
    </lineage>
</organism>
<reference evidence="4" key="1">
    <citation type="journal article" date="2019" name="Int. J. Syst. Evol. Microbiol.">
        <title>The Global Catalogue of Microorganisms (GCM) 10K type strain sequencing project: providing services to taxonomists for standard genome sequencing and annotation.</title>
        <authorList>
            <consortium name="The Broad Institute Genomics Platform"/>
            <consortium name="The Broad Institute Genome Sequencing Center for Infectious Disease"/>
            <person name="Wu L."/>
            <person name="Ma J."/>
        </authorList>
    </citation>
    <scope>NUCLEOTIDE SEQUENCE [LARGE SCALE GENOMIC DNA]</scope>
    <source>
        <strain evidence="4">CCUG 61697</strain>
    </source>
</reference>
<keyword evidence="3" id="KW-0378">Hydrolase</keyword>
<evidence type="ECO:0000259" key="1">
    <source>
        <dbReference type="Pfam" id="PF00723"/>
    </source>
</evidence>